<keyword evidence="3" id="KW-1185">Reference proteome</keyword>
<evidence type="ECO:0000313" key="2">
    <source>
        <dbReference type="EMBL" id="VTJ83013.1"/>
    </source>
</evidence>
<dbReference type="AlphaFoldDB" id="A0A5E4CMI6"/>
<proteinExistence type="predicted"/>
<name>A0A5E4CMI6_MARMO</name>
<accession>A0A5E4CMI6</accession>
<organism evidence="2 3">
    <name type="scientific">Marmota monax</name>
    <name type="common">Woodchuck</name>
    <dbReference type="NCBI Taxonomy" id="9995"/>
    <lineage>
        <taxon>Eukaryota</taxon>
        <taxon>Metazoa</taxon>
        <taxon>Chordata</taxon>
        <taxon>Craniata</taxon>
        <taxon>Vertebrata</taxon>
        <taxon>Euteleostomi</taxon>
        <taxon>Mammalia</taxon>
        <taxon>Eutheria</taxon>
        <taxon>Euarchontoglires</taxon>
        <taxon>Glires</taxon>
        <taxon>Rodentia</taxon>
        <taxon>Sciuromorpha</taxon>
        <taxon>Sciuridae</taxon>
        <taxon>Xerinae</taxon>
        <taxon>Marmotini</taxon>
        <taxon>Marmota</taxon>
    </lineage>
</organism>
<reference evidence="2" key="1">
    <citation type="submission" date="2019-04" db="EMBL/GenBank/DDBJ databases">
        <authorList>
            <person name="Alioto T."/>
            <person name="Alioto T."/>
        </authorList>
    </citation>
    <scope>NUCLEOTIDE SEQUENCE [LARGE SCALE GENOMIC DNA]</scope>
</reference>
<gene>
    <name evidence="2" type="ORF">MONAX_5E046826</name>
</gene>
<protein>
    <submittedName>
        <fullName evidence="2">Uncharacterized protein</fullName>
    </submittedName>
</protein>
<feature type="region of interest" description="Disordered" evidence="1">
    <location>
        <begin position="307"/>
        <end position="334"/>
    </location>
</feature>
<comment type="caution">
    <text evidence="2">The sequence shown here is derived from an EMBL/GenBank/DDBJ whole genome shotgun (WGS) entry which is preliminary data.</text>
</comment>
<evidence type="ECO:0000256" key="1">
    <source>
        <dbReference type="SAM" id="MobiDB-lite"/>
    </source>
</evidence>
<sequence>MEIRTLVSIASHQLPSLPESIIFSLDMPIHSLGCRGAFSPLDQRWGSRRKRRASKGIRKEAPEWRREPGSGLWGGDLRHRHLGDGTPDAKVLGWVGPAGLQHCKGFAPTAWEVSGHPAARAGLLLSPDFHTSWFQGQRPAHILLPLPTHSPPSLAPPVSICPPVLPGAGNGPAVGSDRVGWGISGRPVPWKRTLLFLCSAFRAPSSFSLPPCCLAACQGAALWVRGGSEVPRLVSLSCDRCSLTVVPNEAWEELHDPHDPWKSRGRVAGVSRRTTAQARETPCWTDPVTDAGTSHLRRDLMFMGVSDGEPQGLLSSAGSRPHFPGTQEGGAVTK</sequence>
<evidence type="ECO:0000313" key="3">
    <source>
        <dbReference type="Proteomes" id="UP000335636"/>
    </source>
</evidence>
<dbReference type="EMBL" id="CABDUW010001621">
    <property type="protein sequence ID" value="VTJ83013.1"/>
    <property type="molecule type" value="Genomic_DNA"/>
</dbReference>
<dbReference type="Proteomes" id="UP000335636">
    <property type="component" value="Unassembled WGS sequence"/>
</dbReference>